<protein>
    <recommendedName>
        <fullName evidence="14">Cyclic nucleotide-binding domain-containing protein</fullName>
    </recommendedName>
</protein>
<keyword evidence="7" id="KW-1003">Cell membrane</keyword>
<dbReference type="InterPro" id="IPR000595">
    <property type="entry name" value="cNMP-bd_dom"/>
</dbReference>
<dbReference type="EMBL" id="LGRX02001338">
    <property type="protein sequence ID" value="KAK3286316.1"/>
    <property type="molecule type" value="Genomic_DNA"/>
</dbReference>
<dbReference type="Pfam" id="PF00027">
    <property type="entry name" value="cNMP_binding"/>
    <property type="match status" value="1"/>
</dbReference>
<feature type="domain" description="Cyclic nucleotide-binding" evidence="14">
    <location>
        <begin position="257"/>
        <end position="345"/>
    </location>
</feature>
<dbReference type="GO" id="GO:0030552">
    <property type="term" value="F:cAMP binding"/>
    <property type="evidence" value="ECO:0007669"/>
    <property type="project" value="TreeGrafter"/>
</dbReference>
<dbReference type="GO" id="GO:0007155">
    <property type="term" value="P:cell adhesion"/>
    <property type="evidence" value="ECO:0007669"/>
    <property type="project" value="UniProtKB-KW"/>
</dbReference>
<proteinExistence type="inferred from homology"/>
<keyword evidence="12" id="KW-0472">Membrane</keyword>
<evidence type="ECO:0000256" key="11">
    <source>
        <dbReference type="ARBA" id="ARBA00022989"/>
    </source>
</evidence>
<evidence type="ECO:0000256" key="8">
    <source>
        <dbReference type="ARBA" id="ARBA00022692"/>
    </source>
</evidence>
<gene>
    <name evidence="15" type="ORF">CYMTET_6123</name>
</gene>
<evidence type="ECO:0000256" key="1">
    <source>
        <dbReference type="ARBA" id="ARBA00004124"/>
    </source>
</evidence>
<evidence type="ECO:0000256" key="3">
    <source>
        <dbReference type="ARBA" id="ARBA00004435"/>
    </source>
</evidence>
<keyword evidence="9" id="KW-0130">Cell adhesion</keyword>
<dbReference type="Proteomes" id="UP001190700">
    <property type="component" value="Unassembled WGS sequence"/>
</dbReference>
<dbReference type="AlphaFoldDB" id="A0AAE0GYA5"/>
<sequence length="469" mass="52554">MLAYRLTVKLAASGTLKRAVERLQSLSGLDYGTATNFRRLQNFGPVSIQAYQTSQQFLPSMLQVPCHVWQARQASLHTLPKIARDTLSLRLAPKTYIKELSVGTQRLASASRGSTFGNKAASTSGLPWLKAPIRALRNACCFMDPVAFVHLGNAFAVLALGMQEMLPLRLLMVCASFCGIIFNLLQTPVPMLAPAAWGVFFVIGHLVQISILLNEQRPVTLTEEELQVYLQIERYGFTPRRVLQFLRLVRDGGATWREYKVGERIVNDGNVVQSIFYIKHGAAEVVAKGEKVGTIEAGAMIGELGMLPREQQSQLYAKGHWHSTITATQPTKVLLWDKQRLAQLLDTDQHLAHASERLVMHDLWSKLHCSTEHVHLASYREMLAMALADNVVVPEEKRVLREHRLRHKIGEEVHIEMLAELGWAPEEFDDGAKHCKMCKPVRFLEHLSKVVSKDENRKPSAMTGNKSAV</sequence>
<dbReference type="SUPFAM" id="SSF51206">
    <property type="entry name" value="cAMP-binding domain-like"/>
    <property type="match status" value="1"/>
</dbReference>
<dbReference type="PANTHER" id="PTHR12101:SF17">
    <property type="entry name" value="BLOOD VESSEL EPICARDIAL SUBSTANCE"/>
    <property type="match status" value="1"/>
</dbReference>
<evidence type="ECO:0000256" key="13">
    <source>
        <dbReference type="ARBA" id="ARBA00023180"/>
    </source>
</evidence>
<dbReference type="InterPro" id="IPR014710">
    <property type="entry name" value="RmlC-like_jellyroll"/>
</dbReference>
<evidence type="ECO:0000256" key="7">
    <source>
        <dbReference type="ARBA" id="ARBA00022475"/>
    </source>
</evidence>
<evidence type="ECO:0000256" key="2">
    <source>
        <dbReference type="ARBA" id="ARBA00004141"/>
    </source>
</evidence>
<comment type="similarity">
    <text evidence="4">Belongs to the popeye family.</text>
</comment>
<evidence type="ECO:0000313" key="15">
    <source>
        <dbReference type="EMBL" id="KAK3286316.1"/>
    </source>
</evidence>
<evidence type="ECO:0000313" key="16">
    <source>
        <dbReference type="Proteomes" id="UP001190700"/>
    </source>
</evidence>
<comment type="subcellular location">
    <subcellularLocation>
        <location evidence="3">Cell junction</location>
        <location evidence="3">Tight junction</location>
    </subcellularLocation>
    <subcellularLocation>
        <location evidence="1">Lateral cell membrane</location>
    </subcellularLocation>
    <subcellularLocation>
        <location evidence="2">Membrane</location>
        <topology evidence="2">Multi-pass membrane protein</topology>
    </subcellularLocation>
</comment>
<dbReference type="PROSITE" id="PS50042">
    <property type="entry name" value="CNMP_BINDING_3"/>
    <property type="match status" value="1"/>
</dbReference>
<evidence type="ECO:0000256" key="4">
    <source>
        <dbReference type="ARBA" id="ARBA00007146"/>
    </source>
</evidence>
<keyword evidence="13" id="KW-0325">Glycoprotein</keyword>
<dbReference type="SMART" id="SM00100">
    <property type="entry name" value="cNMP"/>
    <property type="match status" value="1"/>
</dbReference>
<comment type="caution">
    <text evidence="15">The sequence shown here is derived from an EMBL/GenBank/DDBJ whole genome shotgun (WGS) entry which is preliminary data.</text>
</comment>
<dbReference type="PANTHER" id="PTHR12101">
    <property type="entry name" value="POPEYE DOMAIN CONTAINING PROTEIN"/>
    <property type="match status" value="1"/>
</dbReference>
<dbReference type="Gene3D" id="2.60.120.10">
    <property type="entry name" value="Jelly Rolls"/>
    <property type="match status" value="1"/>
</dbReference>
<dbReference type="InterPro" id="IPR055272">
    <property type="entry name" value="POPDC1-3_dom"/>
</dbReference>
<evidence type="ECO:0000256" key="6">
    <source>
        <dbReference type="ARBA" id="ARBA00022473"/>
    </source>
</evidence>
<dbReference type="GO" id="GO:0016328">
    <property type="term" value="C:lateral plasma membrane"/>
    <property type="evidence" value="ECO:0007669"/>
    <property type="project" value="UniProtKB-SubCell"/>
</dbReference>
<evidence type="ECO:0000256" key="9">
    <source>
        <dbReference type="ARBA" id="ARBA00022889"/>
    </source>
</evidence>
<keyword evidence="10" id="KW-0965">Cell junction</keyword>
<evidence type="ECO:0000259" key="14">
    <source>
        <dbReference type="PROSITE" id="PS50042"/>
    </source>
</evidence>
<reference evidence="15 16" key="1">
    <citation type="journal article" date="2015" name="Genome Biol. Evol.">
        <title>Comparative Genomics of a Bacterivorous Green Alga Reveals Evolutionary Causalities and Consequences of Phago-Mixotrophic Mode of Nutrition.</title>
        <authorList>
            <person name="Burns J.A."/>
            <person name="Paasch A."/>
            <person name="Narechania A."/>
            <person name="Kim E."/>
        </authorList>
    </citation>
    <scope>NUCLEOTIDE SEQUENCE [LARGE SCALE GENOMIC DNA]</scope>
    <source>
        <strain evidence="15 16">PLY_AMNH</strain>
    </source>
</reference>
<keyword evidence="11" id="KW-1133">Transmembrane helix</keyword>
<organism evidence="15 16">
    <name type="scientific">Cymbomonas tetramitiformis</name>
    <dbReference type="NCBI Taxonomy" id="36881"/>
    <lineage>
        <taxon>Eukaryota</taxon>
        <taxon>Viridiplantae</taxon>
        <taxon>Chlorophyta</taxon>
        <taxon>Pyramimonadophyceae</taxon>
        <taxon>Pyramimonadales</taxon>
        <taxon>Pyramimonadaceae</taxon>
        <taxon>Cymbomonas</taxon>
    </lineage>
</organism>
<evidence type="ECO:0000256" key="10">
    <source>
        <dbReference type="ARBA" id="ARBA00022949"/>
    </source>
</evidence>
<keyword evidence="6" id="KW-0217">Developmental protein</keyword>
<dbReference type="InterPro" id="IPR018490">
    <property type="entry name" value="cNMP-bd_dom_sf"/>
</dbReference>
<dbReference type="CDD" id="cd00038">
    <property type="entry name" value="CAP_ED"/>
    <property type="match status" value="1"/>
</dbReference>
<keyword evidence="8" id="KW-0812">Transmembrane</keyword>
<accession>A0AAE0GYA5</accession>
<name>A0AAE0GYA5_9CHLO</name>
<dbReference type="InterPro" id="IPR006916">
    <property type="entry name" value="POPDC1-3"/>
</dbReference>
<dbReference type="Pfam" id="PF04831">
    <property type="entry name" value="POPDC1-3"/>
    <property type="match status" value="1"/>
</dbReference>
<dbReference type="GO" id="GO:0005923">
    <property type="term" value="C:bicellular tight junction"/>
    <property type="evidence" value="ECO:0007669"/>
    <property type="project" value="UniProtKB-SubCell"/>
</dbReference>
<evidence type="ECO:0000256" key="5">
    <source>
        <dbReference type="ARBA" id="ARBA00022427"/>
    </source>
</evidence>
<evidence type="ECO:0000256" key="12">
    <source>
        <dbReference type="ARBA" id="ARBA00023136"/>
    </source>
</evidence>
<keyword evidence="5" id="KW-0796">Tight junction</keyword>
<keyword evidence="16" id="KW-1185">Reference proteome</keyword>